<feature type="domain" description="Helicase ATP-binding" evidence="28">
    <location>
        <begin position="1735"/>
        <end position="1919"/>
    </location>
</feature>
<keyword evidence="16 23" id="KW-0472">Membrane</keyword>
<keyword evidence="21" id="KW-0175">Coiled coil</keyword>
<dbReference type="InterPro" id="IPR009463">
    <property type="entry name" value="DUF1087"/>
</dbReference>
<dbReference type="InterPro" id="IPR000719">
    <property type="entry name" value="Prot_kinase_dom"/>
</dbReference>
<dbReference type="GO" id="GO:0003677">
    <property type="term" value="F:DNA binding"/>
    <property type="evidence" value="ECO:0007669"/>
    <property type="project" value="InterPro"/>
</dbReference>
<dbReference type="GO" id="GO:0035556">
    <property type="term" value="P:intracellular signal transduction"/>
    <property type="evidence" value="ECO:0007669"/>
    <property type="project" value="InterPro"/>
</dbReference>
<evidence type="ECO:0000256" key="11">
    <source>
        <dbReference type="ARBA" id="ARBA00022833"/>
    </source>
</evidence>
<dbReference type="GO" id="GO:0043005">
    <property type="term" value="C:neuron projection"/>
    <property type="evidence" value="ECO:0007669"/>
    <property type="project" value="UniProtKB-ARBA"/>
</dbReference>
<dbReference type="GO" id="GO:0042393">
    <property type="term" value="F:histone binding"/>
    <property type="evidence" value="ECO:0007669"/>
    <property type="project" value="TreeGrafter"/>
</dbReference>
<feature type="compositionally biased region" description="Acidic residues" evidence="22">
    <location>
        <begin position="2288"/>
        <end position="2298"/>
    </location>
</feature>
<evidence type="ECO:0000313" key="31">
    <source>
        <dbReference type="WBParaSite" id="TCONS_00003958.p1"/>
    </source>
</evidence>
<evidence type="ECO:0000256" key="2">
    <source>
        <dbReference type="ARBA" id="ARBA00004123"/>
    </source>
</evidence>
<feature type="coiled-coil region" evidence="21">
    <location>
        <begin position="893"/>
        <end position="924"/>
    </location>
</feature>
<evidence type="ECO:0000256" key="6">
    <source>
        <dbReference type="ARBA" id="ARBA00022723"/>
    </source>
</evidence>
<dbReference type="Gene3D" id="3.40.50.10810">
    <property type="entry name" value="Tandem AAA-ATPase domain"/>
    <property type="match status" value="1"/>
</dbReference>
<dbReference type="CDD" id="cd07302">
    <property type="entry name" value="CHD"/>
    <property type="match status" value="1"/>
</dbReference>
<dbReference type="InterPro" id="IPR000330">
    <property type="entry name" value="SNF2_N"/>
</dbReference>
<evidence type="ECO:0000256" key="17">
    <source>
        <dbReference type="ARBA" id="ARBA00023239"/>
    </source>
</evidence>
<dbReference type="FunFam" id="3.40.50.300:FF:000015">
    <property type="entry name" value="chromodomain-helicase-DNA-binding protein 9 isoform X1"/>
    <property type="match status" value="1"/>
</dbReference>
<dbReference type="Pfam" id="PF01094">
    <property type="entry name" value="ANF_receptor"/>
    <property type="match status" value="1"/>
</dbReference>
<dbReference type="InterPro" id="IPR019787">
    <property type="entry name" value="Znf_PHD-finger"/>
</dbReference>
<evidence type="ECO:0000256" key="7">
    <source>
        <dbReference type="ARBA" id="ARBA00022737"/>
    </source>
</evidence>
<dbReference type="Gene3D" id="1.10.510.10">
    <property type="entry name" value="Transferase(Phosphotransferase) domain 1"/>
    <property type="match status" value="1"/>
</dbReference>
<proteinExistence type="predicted"/>
<dbReference type="GO" id="GO:0016020">
    <property type="term" value="C:membrane"/>
    <property type="evidence" value="ECO:0007669"/>
    <property type="project" value="UniProtKB-SubCell"/>
</dbReference>
<feature type="transmembrane region" description="Helical" evidence="23">
    <location>
        <begin position="31"/>
        <end position="52"/>
    </location>
</feature>
<evidence type="ECO:0000256" key="8">
    <source>
        <dbReference type="ARBA" id="ARBA00022741"/>
    </source>
</evidence>
<dbReference type="Pfam" id="PF00628">
    <property type="entry name" value="PHD"/>
    <property type="match status" value="2"/>
</dbReference>
<dbReference type="Pfam" id="PF00176">
    <property type="entry name" value="SNF2-rel_dom"/>
    <property type="match status" value="1"/>
</dbReference>
<evidence type="ECO:0000256" key="3">
    <source>
        <dbReference type="ARBA" id="ARBA00004167"/>
    </source>
</evidence>
<dbReference type="SUPFAM" id="SSF53822">
    <property type="entry name" value="Periplasmic binding protein-like I"/>
    <property type="match status" value="1"/>
</dbReference>
<feature type="compositionally biased region" description="Basic and acidic residues" evidence="22">
    <location>
        <begin position="2719"/>
        <end position="2728"/>
    </location>
</feature>
<keyword evidence="11" id="KW-0862">Zinc</keyword>
<evidence type="ECO:0000259" key="25">
    <source>
        <dbReference type="PROSITE" id="PS50013"/>
    </source>
</evidence>
<dbReference type="InterPro" id="IPR001965">
    <property type="entry name" value="Znf_PHD"/>
</dbReference>
<dbReference type="GO" id="GO:0040027">
    <property type="term" value="P:negative regulation of vulval development"/>
    <property type="evidence" value="ECO:0007669"/>
    <property type="project" value="UniProtKB-ARBA"/>
</dbReference>
<evidence type="ECO:0000256" key="21">
    <source>
        <dbReference type="SAM" id="Coils"/>
    </source>
</evidence>
<dbReference type="GO" id="GO:0005525">
    <property type="term" value="F:GTP binding"/>
    <property type="evidence" value="ECO:0007669"/>
    <property type="project" value="UniProtKB-KW"/>
</dbReference>
<keyword evidence="18" id="KW-0539">Nucleus</keyword>
<dbReference type="Gene3D" id="3.30.40.10">
    <property type="entry name" value="Zinc/RING finger domain, C3HC4 (zinc finger)"/>
    <property type="match status" value="2"/>
</dbReference>
<feature type="region of interest" description="Disordered" evidence="22">
    <location>
        <begin position="2350"/>
        <end position="2387"/>
    </location>
</feature>
<keyword evidence="30" id="KW-1185">Reference proteome</keyword>
<feature type="domain" description="PHD-type" evidence="26">
    <location>
        <begin position="1422"/>
        <end position="1469"/>
    </location>
</feature>
<dbReference type="PROSITE" id="PS50016">
    <property type="entry name" value="ZF_PHD_2"/>
    <property type="match status" value="2"/>
</dbReference>
<feature type="region of interest" description="Disordered" evidence="22">
    <location>
        <begin position="2532"/>
        <end position="2567"/>
    </location>
</feature>
<feature type="region of interest" description="Disordered" evidence="22">
    <location>
        <begin position="1568"/>
        <end position="1591"/>
    </location>
</feature>
<dbReference type="InterPro" id="IPR023780">
    <property type="entry name" value="Chromo_domain"/>
</dbReference>
<dbReference type="SMART" id="SM00044">
    <property type="entry name" value="CYCc"/>
    <property type="match status" value="1"/>
</dbReference>
<dbReference type="CDD" id="cd18667">
    <property type="entry name" value="CD1_tandem_CHD3-4_like"/>
    <property type="match status" value="1"/>
</dbReference>
<dbReference type="Pfam" id="PF00069">
    <property type="entry name" value="Pkinase"/>
    <property type="match status" value="1"/>
</dbReference>
<dbReference type="Pfam" id="PF08074">
    <property type="entry name" value="CHDCT2"/>
    <property type="match status" value="1"/>
</dbReference>
<keyword evidence="10" id="KW-0378">Hydrolase</keyword>
<feature type="compositionally biased region" description="Polar residues" evidence="22">
    <location>
        <begin position="2534"/>
        <end position="2554"/>
    </location>
</feature>
<evidence type="ECO:0000259" key="29">
    <source>
        <dbReference type="PROSITE" id="PS51194"/>
    </source>
</evidence>
<evidence type="ECO:0000256" key="16">
    <source>
        <dbReference type="ARBA" id="ARBA00023136"/>
    </source>
</evidence>
<feature type="domain" description="Helicase C-terminal" evidence="29">
    <location>
        <begin position="2050"/>
        <end position="2215"/>
    </location>
</feature>
<dbReference type="GO" id="GO:0003682">
    <property type="term" value="F:chromatin binding"/>
    <property type="evidence" value="ECO:0007669"/>
    <property type="project" value="TreeGrafter"/>
</dbReference>
<dbReference type="Gene3D" id="3.40.50.300">
    <property type="entry name" value="P-loop containing nucleotide triphosphate hydrolases"/>
    <property type="match status" value="1"/>
</dbReference>
<dbReference type="PANTHER" id="PTHR45623">
    <property type="entry name" value="CHROMODOMAIN-HELICASE-DNA-BINDING PROTEIN 3-RELATED-RELATED"/>
    <property type="match status" value="1"/>
</dbReference>
<dbReference type="InterPro" id="IPR013083">
    <property type="entry name" value="Znf_RING/FYVE/PHD"/>
</dbReference>
<dbReference type="Pfam" id="PF08073">
    <property type="entry name" value="CHDNT"/>
    <property type="match status" value="1"/>
</dbReference>
<dbReference type="GO" id="GO:0008270">
    <property type="term" value="F:zinc ion binding"/>
    <property type="evidence" value="ECO:0007669"/>
    <property type="project" value="UniProtKB-KW"/>
</dbReference>
<dbReference type="SUPFAM" id="SSF54160">
    <property type="entry name" value="Chromo domain-like"/>
    <property type="match status" value="2"/>
</dbReference>
<dbReference type="InterPro" id="IPR001054">
    <property type="entry name" value="A/G_cyclase"/>
</dbReference>
<dbReference type="SUPFAM" id="SSF57903">
    <property type="entry name" value="FYVE/PHD zinc finger"/>
    <property type="match status" value="2"/>
</dbReference>
<dbReference type="InterPro" id="IPR011011">
    <property type="entry name" value="Znf_FYVE_PHD"/>
</dbReference>
<evidence type="ECO:0000259" key="27">
    <source>
        <dbReference type="PROSITE" id="PS50125"/>
    </source>
</evidence>
<dbReference type="FunFam" id="3.30.70.1230:FF:000035">
    <property type="entry name" value="Guanylate cyclase"/>
    <property type="match status" value="1"/>
</dbReference>
<dbReference type="SMART" id="SM00298">
    <property type="entry name" value="CHROMO"/>
    <property type="match status" value="2"/>
</dbReference>
<evidence type="ECO:0000256" key="20">
    <source>
        <dbReference type="PROSITE-ProRule" id="PRU00146"/>
    </source>
</evidence>
<dbReference type="InterPro" id="IPR000953">
    <property type="entry name" value="Chromo/chromo_shadow_dom"/>
</dbReference>
<evidence type="ECO:0000259" key="28">
    <source>
        <dbReference type="PROSITE" id="PS51192"/>
    </source>
</evidence>
<dbReference type="InterPro" id="IPR014001">
    <property type="entry name" value="Helicase_ATP-bd"/>
</dbReference>
<dbReference type="Proteomes" id="UP000035681">
    <property type="component" value="Unplaced"/>
</dbReference>
<feature type="transmembrane region" description="Helical" evidence="23">
    <location>
        <begin position="516"/>
        <end position="536"/>
    </location>
</feature>
<dbReference type="PROSITE" id="PS50011">
    <property type="entry name" value="PROTEIN_KINASE_DOM"/>
    <property type="match status" value="1"/>
</dbReference>
<dbReference type="GO" id="GO:0004383">
    <property type="term" value="F:guanylate cyclase activity"/>
    <property type="evidence" value="ECO:0007669"/>
    <property type="project" value="UniProtKB-EC"/>
</dbReference>
<dbReference type="InterPro" id="IPR011009">
    <property type="entry name" value="Kinase-like_dom_sf"/>
</dbReference>
<dbReference type="SMART" id="SM00487">
    <property type="entry name" value="DEXDc"/>
    <property type="match status" value="1"/>
</dbReference>
<feature type="region of interest" description="Disordered" evidence="22">
    <location>
        <begin position="1156"/>
        <end position="1205"/>
    </location>
</feature>
<keyword evidence="8" id="KW-0547">Nucleotide-binding</keyword>
<dbReference type="PROSITE" id="PS00690">
    <property type="entry name" value="DEAH_ATP_HELICASE"/>
    <property type="match status" value="1"/>
</dbReference>
<dbReference type="Gene3D" id="1.10.10.60">
    <property type="entry name" value="Homeodomain-like"/>
    <property type="match status" value="1"/>
</dbReference>
<dbReference type="SMART" id="SM00249">
    <property type="entry name" value="PHD"/>
    <property type="match status" value="2"/>
</dbReference>
<evidence type="ECO:0000259" key="26">
    <source>
        <dbReference type="PROSITE" id="PS50016"/>
    </source>
</evidence>
<dbReference type="EC" id="4.6.1.2" evidence="4"/>
<feature type="domain" description="PHD-type" evidence="26">
    <location>
        <begin position="1364"/>
        <end position="1411"/>
    </location>
</feature>
<dbReference type="Gene3D" id="2.40.50.40">
    <property type="match status" value="1"/>
</dbReference>
<feature type="compositionally biased region" description="Acidic residues" evidence="22">
    <location>
        <begin position="2360"/>
        <end position="2381"/>
    </location>
</feature>
<evidence type="ECO:0000256" key="4">
    <source>
        <dbReference type="ARBA" id="ARBA00012202"/>
    </source>
</evidence>
<dbReference type="SUPFAM" id="SSF52540">
    <property type="entry name" value="P-loop containing nucleoside triphosphate hydrolases"/>
    <property type="match status" value="2"/>
</dbReference>
<organism evidence="30 31">
    <name type="scientific">Strongyloides stercoralis</name>
    <name type="common">Threadworm</name>
    <dbReference type="NCBI Taxonomy" id="6248"/>
    <lineage>
        <taxon>Eukaryota</taxon>
        <taxon>Metazoa</taxon>
        <taxon>Ecdysozoa</taxon>
        <taxon>Nematoda</taxon>
        <taxon>Chromadorea</taxon>
        <taxon>Rhabditida</taxon>
        <taxon>Tylenchina</taxon>
        <taxon>Panagrolaimomorpha</taxon>
        <taxon>Strongyloidoidea</taxon>
        <taxon>Strongyloididae</taxon>
        <taxon>Strongyloides</taxon>
    </lineage>
</organism>
<accession>A0AAF5D042</accession>
<evidence type="ECO:0000313" key="30">
    <source>
        <dbReference type="Proteomes" id="UP000035681"/>
    </source>
</evidence>
<dbReference type="PROSITE" id="PS51192">
    <property type="entry name" value="HELICASE_ATP_BIND_1"/>
    <property type="match status" value="1"/>
</dbReference>
<protein>
    <recommendedName>
        <fullName evidence="4">guanylate cyclase</fullName>
        <ecNumber evidence="4">4.6.1.2</ecNumber>
    </recommendedName>
</protein>
<feature type="compositionally biased region" description="Basic and acidic residues" evidence="22">
    <location>
        <begin position="1282"/>
        <end position="1296"/>
    </location>
</feature>
<evidence type="ECO:0000256" key="5">
    <source>
        <dbReference type="ARBA" id="ARBA00022692"/>
    </source>
</evidence>
<dbReference type="InterPro" id="IPR001828">
    <property type="entry name" value="ANF_lig-bd_rcpt"/>
</dbReference>
<keyword evidence="14 23" id="KW-1133">Transmembrane helix</keyword>
<dbReference type="GO" id="GO:0005524">
    <property type="term" value="F:ATP binding"/>
    <property type="evidence" value="ECO:0007669"/>
    <property type="project" value="UniProtKB-KW"/>
</dbReference>
<dbReference type="InterPro" id="IPR027417">
    <property type="entry name" value="P-loop_NTPase"/>
</dbReference>
<evidence type="ECO:0000256" key="18">
    <source>
        <dbReference type="ARBA" id="ARBA00023242"/>
    </source>
</evidence>
<evidence type="ECO:0000256" key="12">
    <source>
        <dbReference type="ARBA" id="ARBA00022840"/>
    </source>
</evidence>
<sequence length="2926" mass="337225">KLMYFYDKIFYDYIKLIVCSGKFNISLNSRYFLICYFFIFLSTVFIIPQTIFEEPTHAKPLAMNVGVIYDDKWANNIKTFLSTVINNIYNENSSLIFTINPIFSSKIPQCKNIIGSGEGAYILSQIYYSNQNKNSNIGGVETFIGPTCSSDLRIASRISKQLNLLEFNIWNEYVNEAFDNEIVQMSTESGTNIALNLYTVLTRLNWKQVALLYCSECMFKFNGNILVNEEDLTLQTIMNVLKANYIIVTECIVVKKQDMNNSIYMKKLLQELKTKTRIIVPIFGASLNNYKAYMEAAKENDMKTNKYMTIIFKFFEFPKSPEPWITTNGSINEDILKLYDRTIVLKNDYYLEEQINAFEKKYSLQVTDNSILFYLQLYETIFTFMFMITKAYAHSSNNISLFSSSEYSSYLMEYIRNNKIDGPYGPIYFDNSNQRVAPYKIEAIEYSTTVKGYNKFIDININEICISEDVDPSYSKNCPALIAYITNTDAHILEDLPQDMPSCGFDGELCDQTGTIIIIVAVIITVILVTLIFIFVRRMRTGETANMPWAIEPEDLEIFEDNSHLIGSSGGFQSNVSIHSMHQQFGSKVKMRELLRNCLVGKIKGTGTVFVEPYQLKEKMVYDKQDMQLLFTLRQTIHDNINPFIGICMDNKRNEFSFIWQCALRGNLSSMLFSQQDKIIRDVDIGKDFTGAFVRDILKALDYIHSSSLQYHGGLTPSNCWIDSHWILKIGGCCTARMLFKWKSHGILAGKKDFPIILNSDLHYYAPELRKAIRNNMHTNKIEKLEFSNADGQKQDIYSFGIILYEMLFKKKVVEIDDSYGMQNNDEDFGIFNTQAEALIPLYPTIPENHDDVHPDLISLMHKCYNGNASLRPDSNMARKITDATLKMPGSLVDQMIKNLEQYTNNLENLIEERTGELEREQKRAEQILLDLIPKSVADDIKLGRKIEAKTYKYCTIMNSDIVGFTSLCSGILPMEVVNLLSGLAKNFDRIITDNKCFKIETIGDAYVVSCGLPEPSRYNNVKNIANMTLQMREFLLSYKVPHRPEKHLQCRFGFNSGPVFSGVIGLKAPRFCVFGQTASIASKMEQNGVPDHIQMTLRSYQLLEGKFPEFICVPRGGIRIEGIGTLLTYFLEGKDLSKIRTDLNKKSNMSSFDYAMQGDESQDGSQIGSKYDSVIPSDEEEEYGSKKSKLSKSKRGKKNTKGETVDDVCEQLGLNNTEIEYSNEDFEEISSYRQYQSKFRDVFESTNQGAKPQKITTLITAKYKEFQELQFSSIGSKNRRRDTSSREKSVKEGRGKSSRQNALVDNSDDEFEEYLKAHDRKLDEEEREREERKADRLRKVAEKKAVTEAAKIKKPKLENIEHNDYCQTCKGDGEVLLCDFCPRAYHLSCSDPNLDEPPEGDWMCPGCREEIELKEKIAKHKQFCYICKEGEYLLYCSNCPYSCHGYCINPPLKELPDDDFLCPRCTVPEPPNKPEKILSWKYEEIPYQEPWKKSQLPTGNDPESLQKIKEITYLRPSHKMEPQKEKYLFVKWKYQSYWHCEWVSDLAMEVHHVMPWRTYWRKTDSQRPPYLDEDEDDDNGDGEEKVHRKNKAHDPLELYDRFYKYGIKPCWLVIQRIINHVSYGKNQYDYLVKWSEMAYDKSTWERDDFDIPGYEQAIINYWQHRHNMTGEQIPKIIRRKIDARKSESGIVEDDSKKKKISYDIRKKHDVQPDYISESGCTLHPYQLEGINWLRHCYSQGTHAILADEMGLGKTIQAMSFLYSLYKENACQGPFLVAAPLSTLLNWEREAHTWCKDFYCVTYSGDKDARAIIREHEFSFVEGAVRGGTKASKMKNPDSIKFHVLLTSYELVNIDKAILSSIHWGAVVVDEAHRLKNNQSLFFRNLREYDIGYRLLLTGTPLQNNLEELFHLLNFLCPDSFSNLEDFTQAFSDVSKEDQIQKLHSMLGPHMLRRVKADVLTGMPSKTELIVPVDLSPMQRKYYRNILTRNFEALSIKGASSISLINILMELKKCCNHPFLFSKASLEAPKTANGMYELNALVKACGKLVVMQKMLRKLFEQGNRVLIFSQMTRMLDILEDFCEAEGYKYERIDGSITGQIRQEAIDRFNAPGAKQFIFLLSTRAGGLGINLATADTVIIYDSDWNPHNDTQAFSRAHRLGQKNTVLVYRFVTRNSVEERVTSVAKKKMLLNHLVVRANSANKGPSLSKTELDDVLRWGTEELFKDDENNEEAGEGKPSENAIVWDDEAIDKLLERKPFDPNEKVEDKKDWSDEYLSTFKVATYATKEVEEEEEDEEVEREVIKQDGREADPDYWEKLLRHHYEQDQESELQKLGKGKRVRKQVNYATNTVTQEWQNTAQDNDDDYSESFSDDTGDSDEGDSDSAANELKRRRTYADDVLPPLVGKVNGQIEILGFNPRQRKAFYQSIMRWGMLPNDAYQSQWLVQDLKSKSERAYKVYAALFLRHLCEEASTKNEFFSDGVPREGLHKQHILSRIGMMGLIRKKINEYESLNGEWSIPEVKEAIDKAAKLDIEASSQSQSRDMTPSETVQPQKTNDNEVVEPSVNETTVPENTMEVTLPEENEDKECEKEARVIEDCIFNINDGGFTELHTLWKKEEETASNDKKYEVWHRRHDYWLLLGICIHGYSYYKDIFEDPRFAILKKPFEYYQETKNVTISLEDKIKFMQRRHKLLEQALIIEEQLRRVNFISNQINISNAKRAENMKKSENNDSNASNEDLQGDVKIDKESEIKNRILMTKVIGQLEDLVADLKSDSSRVPTTLDHLSNVLKKINLPEKDLLRRLSVKDDTALASQSCLAPPAPFLTSELKEKVTGVQPKFAIFIANDYESKENVEIYNTSSNDDIIKDNNEFYKNPSTENPVDNDDCLVVNNVEDNIVKMEIDSAPVLIQEGTSETTTQQSEETSMSS</sequence>
<name>A0AAF5D042_STRER</name>
<dbReference type="SUPFAM" id="SSF55073">
    <property type="entry name" value="Nucleotide cyclase"/>
    <property type="match status" value="1"/>
</dbReference>
<evidence type="ECO:0000256" key="9">
    <source>
        <dbReference type="ARBA" id="ARBA00022771"/>
    </source>
</evidence>
<dbReference type="PROSITE" id="PS51194">
    <property type="entry name" value="HELICASE_CTER"/>
    <property type="match status" value="1"/>
</dbReference>
<comment type="subcellular location">
    <subcellularLocation>
        <location evidence="3">Membrane</location>
        <topology evidence="3">Single-pass membrane protein</topology>
    </subcellularLocation>
    <subcellularLocation>
        <location evidence="2">Nucleus</location>
    </subcellularLocation>
</comment>
<keyword evidence="7" id="KW-0677">Repeat</keyword>
<evidence type="ECO:0000256" key="13">
    <source>
        <dbReference type="ARBA" id="ARBA00022842"/>
    </source>
</evidence>
<dbReference type="CDD" id="cd18793">
    <property type="entry name" value="SF2_C_SNF"/>
    <property type="match status" value="1"/>
</dbReference>
<dbReference type="InterPro" id="IPR012958">
    <property type="entry name" value="CHD_N"/>
</dbReference>
<dbReference type="InterPro" id="IPR012957">
    <property type="entry name" value="CHD_C2"/>
</dbReference>
<keyword evidence="9 20" id="KW-0863">Zinc-finger</keyword>
<dbReference type="GO" id="GO:0009266">
    <property type="term" value="P:response to temperature stimulus"/>
    <property type="evidence" value="ECO:0007669"/>
    <property type="project" value="UniProtKB-ARBA"/>
</dbReference>
<dbReference type="SUPFAM" id="SSF56112">
    <property type="entry name" value="Protein kinase-like (PK-like)"/>
    <property type="match status" value="1"/>
</dbReference>
<dbReference type="InterPro" id="IPR029787">
    <property type="entry name" value="Nucleotide_cyclase"/>
</dbReference>
<dbReference type="GO" id="GO:0009582">
    <property type="term" value="P:detection of abiotic stimulus"/>
    <property type="evidence" value="ECO:0007669"/>
    <property type="project" value="UniProtKB-ARBA"/>
</dbReference>
<dbReference type="CDD" id="cd15531">
    <property type="entry name" value="PHD1_CHD_II"/>
    <property type="match status" value="1"/>
</dbReference>
<evidence type="ECO:0000256" key="10">
    <source>
        <dbReference type="ARBA" id="ARBA00022801"/>
    </source>
</evidence>
<feature type="domain" description="Chromo" evidence="25">
    <location>
        <begin position="1613"/>
        <end position="1674"/>
    </location>
</feature>
<feature type="compositionally biased region" description="Basic and acidic residues" evidence="22">
    <location>
        <begin position="2299"/>
        <end position="2308"/>
    </location>
</feature>
<dbReference type="GO" id="GO:0042330">
    <property type="term" value="P:taxis"/>
    <property type="evidence" value="ECO:0007669"/>
    <property type="project" value="UniProtKB-ARBA"/>
</dbReference>
<feature type="domain" description="Guanylate cyclase" evidence="27">
    <location>
        <begin position="956"/>
        <end position="1086"/>
    </location>
</feature>
<dbReference type="Gene3D" id="3.40.50.2300">
    <property type="match status" value="1"/>
</dbReference>
<dbReference type="Pfam" id="PF06461">
    <property type="entry name" value="CHDII_SANT-like"/>
    <property type="match status" value="1"/>
</dbReference>
<evidence type="ECO:0000256" key="1">
    <source>
        <dbReference type="ARBA" id="ARBA00001436"/>
    </source>
</evidence>
<dbReference type="Pfam" id="PF00211">
    <property type="entry name" value="Guanylate_cyc"/>
    <property type="match status" value="1"/>
</dbReference>
<evidence type="ECO:0000259" key="24">
    <source>
        <dbReference type="PROSITE" id="PS50011"/>
    </source>
</evidence>
<feature type="compositionally biased region" description="Acidic residues" evidence="22">
    <location>
        <begin position="1572"/>
        <end position="1582"/>
    </location>
</feature>
<feature type="domain" description="Protein kinase" evidence="24">
    <location>
        <begin position="533"/>
        <end position="886"/>
    </location>
</feature>
<keyword evidence="19" id="KW-0141">cGMP biosynthesis</keyword>
<dbReference type="InterPro" id="IPR049730">
    <property type="entry name" value="SNF2/RAD54-like_C"/>
</dbReference>
<comment type="catalytic activity">
    <reaction evidence="1">
        <text>GTP = 3',5'-cyclic GMP + diphosphate</text>
        <dbReference type="Rhea" id="RHEA:13665"/>
        <dbReference type="ChEBI" id="CHEBI:33019"/>
        <dbReference type="ChEBI" id="CHEBI:37565"/>
        <dbReference type="ChEBI" id="CHEBI:57746"/>
        <dbReference type="EC" id="4.6.1.2"/>
    </reaction>
</comment>
<dbReference type="PROSITE" id="PS50013">
    <property type="entry name" value="CHROMO_2"/>
    <property type="match status" value="1"/>
</dbReference>
<dbReference type="FunFam" id="3.40.50.10810:FF:000001">
    <property type="entry name" value="chromodomain-helicase-DNA-binding protein 3 isoform X1"/>
    <property type="match status" value="1"/>
</dbReference>
<dbReference type="CDD" id="cd15532">
    <property type="entry name" value="PHD2_CHD_II"/>
    <property type="match status" value="1"/>
</dbReference>
<dbReference type="InterPro" id="IPR009462">
    <property type="entry name" value="CHD_II_SANT-like"/>
</dbReference>
<dbReference type="PANTHER" id="PTHR45623:SF17">
    <property type="entry name" value="CHROMODOMAIN-HELICASE-DNA-BINDING PROTEIN 3-RELATED"/>
    <property type="match status" value="1"/>
</dbReference>
<feature type="compositionally biased region" description="Basic residues" evidence="22">
    <location>
        <begin position="1187"/>
        <end position="1200"/>
    </location>
</feature>
<dbReference type="GO" id="GO:0000785">
    <property type="term" value="C:chromatin"/>
    <property type="evidence" value="ECO:0007669"/>
    <property type="project" value="TreeGrafter"/>
</dbReference>
<dbReference type="GO" id="GO:0016887">
    <property type="term" value="F:ATP hydrolysis activity"/>
    <property type="evidence" value="ECO:0007669"/>
    <property type="project" value="TreeGrafter"/>
</dbReference>
<dbReference type="InterPro" id="IPR001650">
    <property type="entry name" value="Helicase_C-like"/>
</dbReference>
<evidence type="ECO:0000256" key="15">
    <source>
        <dbReference type="ARBA" id="ARBA00023134"/>
    </source>
</evidence>
<reference evidence="31" key="1">
    <citation type="submission" date="2024-02" db="UniProtKB">
        <authorList>
            <consortium name="WormBaseParasite"/>
        </authorList>
    </citation>
    <scope>IDENTIFICATION</scope>
</reference>
<feature type="region of interest" description="Disordered" evidence="22">
    <location>
        <begin position="2719"/>
        <end position="2740"/>
    </location>
</feature>
<dbReference type="SMART" id="SM01147">
    <property type="entry name" value="DUF1087"/>
    <property type="match status" value="1"/>
</dbReference>
<feature type="region of interest" description="Disordered" evidence="22">
    <location>
        <begin position="1275"/>
        <end position="1311"/>
    </location>
</feature>
<keyword evidence="6" id="KW-0479">Metal-binding</keyword>
<dbReference type="InterPro" id="IPR038718">
    <property type="entry name" value="SNF2-like_sf"/>
</dbReference>
<dbReference type="GO" id="GO:0005634">
    <property type="term" value="C:nucleus"/>
    <property type="evidence" value="ECO:0007669"/>
    <property type="project" value="UniProtKB-SubCell"/>
</dbReference>
<dbReference type="SMART" id="SM01146">
    <property type="entry name" value="DUF1086"/>
    <property type="match status" value="1"/>
</dbReference>
<dbReference type="GO" id="GO:0140658">
    <property type="term" value="F:ATP-dependent chromatin remodeler activity"/>
    <property type="evidence" value="ECO:0007669"/>
    <property type="project" value="TreeGrafter"/>
</dbReference>
<dbReference type="Pfam" id="PF00271">
    <property type="entry name" value="Helicase_C"/>
    <property type="match status" value="1"/>
</dbReference>
<keyword evidence="17" id="KW-0456">Lyase</keyword>
<keyword evidence="5 23" id="KW-0812">Transmembrane</keyword>
<dbReference type="WBParaSite" id="TCONS_00003958.p1">
    <property type="protein sequence ID" value="TCONS_00003958.p1"/>
    <property type="gene ID" value="XLOC_000758"/>
</dbReference>
<dbReference type="PROSITE" id="PS50125">
    <property type="entry name" value="GUANYLATE_CYCLASE_2"/>
    <property type="match status" value="1"/>
</dbReference>
<dbReference type="Pfam" id="PF00385">
    <property type="entry name" value="Chromo"/>
    <property type="match status" value="1"/>
</dbReference>
<dbReference type="GO" id="GO:0004672">
    <property type="term" value="F:protein kinase activity"/>
    <property type="evidence" value="ECO:0007669"/>
    <property type="project" value="InterPro"/>
</dbReference>
<dbReference type="SMART" id="SM00490">
    <property type="entry name" value="HELICc"/>
    <property type="match status" value="1"/>
</dbReference>
<dbReference type="SMART" id="SM00220">
    <property type="entry name" value="S_TKc"/>
    <property type="match status" value="1"/>
</dbReference>
<dbReference type="Gene3D" id="3.30.70.1230">
    <property type="entry name" value="Nucleotide cyclase"/>
    <property type="match status" value="1"/>
</dbReference>
<keyword evidence="15" id="KW-0342">GTP-binding</keyword>
<feature type="region of interest" description="Disordered" evidence="22">
    <location>
        <begin position="2287"/>
        <end position="2308"/>
    </location>
</feature>
<dbReference type="InterPro" id="IPR002464">
    <property type="entry name" value="DNA/RNA_helicase_DEAH_CS"/>
</dbReference>
<dbReference type="InterPro" id="IPR028082">
    <property type="entry name" value="Peripla_BP_I"/>
</dbReference>
<dbReference type="GO" id="GO:0009581">
    <property type="term" value="P:detection of external stimulus"/>
    <property type="evidence" value="ECO:0007669"/>
    <property type="project" value="UniProtKB-ARBA"/>
</dbReference>
<keyword evidence="12" id="KW-0067">ATP-binding</keyword>
<feature type="compositionally biased region" description="Polar residues" evidence="22">
    <location>
        <begin position="2350"/>
        <end position="2359"/>
    </location>
</feature>
<evidence type="ECO:0000256" key="23">
    <source>
        <dbReference type="SAM" id="Phobius"/>
    </source>
</evidence>
<keyword evidence="13" id="KW-0460">Magnesium</keyword>
<evidence type="ECO:0000256" key="22">
    <source>
        <dbReference type="SAM" id="MobiDB-lite"/>
    </source>
</evidence>
<dbReference type="CDD" id="cd18662">
    <property type="entry name" value="CD2_tandem_CHD3-4_like"/>
    <property type="match status" value="1"/>
</dbReference>
<dbReference type="Pfam" id="PF06465">
    <property type="entry name" value="DUF1087"/>
    <property type="match status" value="1"/>
</dbReference>
<evidence type="ECO:0000256" key="14">
    <source>
        <dbReference type="ARBA" id="ARBA00022989"/>
    </source>
</evidence>
<evidence type="ECO:0000256" key="19">
    <source>
        <dbReference type="ARBA" id="ARBA00023293"/>
    </source>
</evidence>
<dbReference type="InterPro" id="IPR016197">
    <property type="entry name" value="Chromo-like_dom_sf"/>
</dbReference>